<organism evidence="3 4">
    <name type="scientific">Phomopsis amygdali</name>
    <name type="common">Fusicoccum amygdali</name>
    <dbReference type="NCBI Taxonomy" id="1214568"/>
    <lineage>
        <taxon>Eukaryota</taxon>
        <taxon>Fungi</taxon>
        <taxon>Dikarya</taxon>
        <taxon>Ascomycota</taxon>
        <taxon>Pezizomycotina</taxon>
        <taxon>Sordariomycetes</taxon>
        <taxon>Sordariomycetidae</taxon>
        <taxon>Diaporthales</taxon>
        <taxon>Diaporthaceae</taxon>
        <taxon>Diaporthe</taxon>
    </lineage>
</organism>
<proteinExistence type="predicted"/>
<feature type="chain" id="PRO_5042082359" evidence="2">
    <location>
        <begin position="25"/>
        <end position="890"/>
    </location>
</feature>
<evidence type="ECO:0000313" key="4">
    <source>
        <dbReference type="Proteomes" id="UP001265746"/>
    </source>
</evidence>
<feature type="region of interest" description="Disordered" evidence="1">
    <location>
        <begin position="335"/>
        <end position="355"/>
    </location>
</feature>
<dbReference type="Proteomes" id="UP001265746">
    <property type="component" value="Unassembled WGS sequence"/>
</dbReference>
<evidence type="ECO:0000313" key="3">
    <source>
        <dbReference type="EMBL" id="KAK2613839.1"/>
    </source>
</evidence>
<dbReference type="AlphaFoldDB" id="A0AAD9SQC3"/>
<evidence type="ECO:0000256" key="2">
    <source>
        <dbReference type="SAM" id="SignalP"/>
    </source>
</evidence>
<evidence type="ECO:0000256" key="1">
    <source>
        <dbReference type="SAM" id="MobiDB-lite"/>
    </source>
</evidence>
<accession>A0AAD9SQC3</accession>
<comment type="caution">
    <text evidence="3">The sequence shown here is derived from an EMBL/GenBank/DDBJ whole genome shotgun (WGS) entry which is preliminary data.</text>
</comment>
<gene>
    <name evidence="3" type="ORF">N8I77_000718</name>
</gene>
<sequence length="890" mass="93832">MVRLPTLLESVQVAAVLSASVVQGQTDNTVEWTIGTKIRLFGTDTSTPCAASLQDAQNNTSFTPVLASSDATSSAQDGNNTGDLATTFYITNGLHKLGTPFTDTTSIRVAEPAGTGGGCWDTSDGSTVKVGACNLDKNQTFYVALEGGSPFAIFASSLDALDRPGTSGDPLTFSPSTKSGFCAYADDSGKLVVQPTKTPLYFPQAQVTNLTASSFGNTPPTSDVAIPQCNFAVSGNGSMIDSLGSADCIVARAFATIPSGCDVNPSNKTCILHLWSAFCLDLPEVRNGLNASDALEICVRKISQGPCVANPSGAACASGLFAGIQYVGGVGGGGSGSGSSSSKRQTANDPLFGNPESNIPLEDQFWMGVMKNIINQAIGAFKFLATPQMKELQVTCMGMSHLTSVFEASLGKTIRDGCRDAFKAFDSIHELSYDNDIEKAGSVFADVVSLLSVVADVARAARAVGAVDMVLAKFGKATATIGEGKGLMLEAKEGENTVQIFRDGGDGKPKLLYTDSDVAAMEKSIEEGGFDNCKVCVEGGGAKLVRRQKGILRKLCCFLSPQTLEAPESVWNDQKGLTTEIGTTEAIPLAERTIAALSSTAGITAEETKIITTMSESFAKWYAEGQSISANVDEMSSLLLEASKNQADWVKISSATTKLYGLSSQETSALRTWAQFYYIWPDFEPAITKLPAATGLVIRSTDLEASTVTMLNKLEAGTISKGTPGIYEVSDLVVNVNSGMTEDGDLIRKVMATTLNLGDGMFTTTKDYLLMINSKTGRYLAPVANSEYRETDFVQGIAGKFKLIGRQELNGGEAAKAAGKPGPYGVYYFEEIEAPASTSTATVADLRKALTDEGVSLPGTSAKRGLDGLKVSPRIQRRSLHPIRNRVHLG</sequence>
<protein>
    <submittedName>
        <fullName evidence="3">Uncharacterized protein</fullName>
    </submittedName>
</protein>
<reference evidence="3" key="1">
    <citation type="submission" date="2023-06" db="EMBL/GenBank/DDBJ databases">
        <authorList>
            <person name="Noh H."/>
        </authorList>
    </citation>
    <scope>NUCLEOTIDE SEQUENCE</scope>
    <source>
        <strain evidence="3">DUCC20226</strain>
    </source>
</reference>
<keyword evidence="4" id="KW-1185">Reference proteome</keyword>
<name>A0AAD9SQC3_PHOAM</name>
<keyword evidence="2" id="KW-0732">Signal</keyword>
<dbReference type="EMBL" id="JAUJFL010000001">
    <property type="protein sequence ID" value="KAK2613839.1"/>
    <property type="molecule type" value="Genomic_DNA"/>
</dbReference>
<feature type="signal peptide" evidence="2">
    <location>
        <begin position="1"/>
        <end position="24"/>
    </location>
</feature>